<reference evidence="11 12" key="1">
    <citation type="submission" date="2020-10" db="EMBL/GenBank/DDBJ databases">
        <title>Wide distribution of Phycisphaera-like planctomycetes from WD2101 soil group in peatlands and genome analysis of the first cultivated representative.</title>
        <authorList>
            <person name="Dedysh S.N."/>
            <person name="Beletsky A.V."/>
            <person name="Ivanova A."/>
            <person name="Kulichevskaya I.S."/>
            <person name="Suzina N.E."/>
            <person name="Philippov D.A."/>
            <person name="Rakitin A.L."/>
            <person name="Mardanov A.V."/>
            <person name="Ravin N.V."/>
        </authorList>
    </citation>
    <scope>NUCLEOTIDE SEQUENCE [LARGE SCALE GENOMIC DNA]</scope>
    <source>
        <strain evidence="11 12">M1803</strain>
    </source>
</reference>
<dbReference type="InterPro" id="IPR019489">
    <property type="entry name" value="Clp_ATPase_C"/>
</dbReference>
<keyword evidence="12" id="KW-1185">Reference proteome</keyword>
<evidence type="ECO:0000256" key="1">
    <source>
        <dbReference type="ARBA" id="ARBA00004496"/>
    </source>
</evidence>
<evidence type="ECO:0000256" key="4">
    <source>
        <dbReference type="ARBA" id="ARBA00022741"/>
    </source>
</evidence>
<feature type="region of interest" description="Disordered" evidence="8">
    <location>
        <begin position="133"/>
        <end position="157"/>
    </location>
</feature>
<keyword evidence="4 7" id="KW-0547">Nucleotide-binding</keyword>
<dbReference type="GO" id="GO:0036402">
    <property type="term" value="F:proteasome-activating activity"/>
    <property type="evidence" value="ECO:0007669"/>
    <property type="project" value="UniProtKB-UniRule"/>
</dbReference>
<dbReference type="EMBL" id="CP063458">
    <property type="protein sequence ID" value="QOV87898.1"/>
    <property type="molecule type" value="Genomic_DNA"/>
</dbReference>
<comment type="similarity">
    <text evidence="2 7">Belongs to the ClpX chaperone family. HslU subfamily.</text>
</comment>
<dbReference type="GO" id="GO:0016887">
    <property type="term" value="F:ATP hydrolysis activity"/>
    <property type="evidence" value="ECO:0007669"/>
    <property type="project" value="InterPro"/>
</dbReference>
<evidence type="ECO:0000256" key="7">
    <source>
        <dbReference type="HAMAP-Rule" id="MF_00249"/>
    </source>
</evidence>
<dbReference type="SMART" id="SM00382">
    <property type="entry name" value="AAA"/>
    <property type="match status" value="1"/>
</dbReference>
<evidence type="ECO:0000256" key="6">
    <source>
        <dbReference type="ARBA" id="ARBA00023186"/>
    </source>
</evidence>
<dbReference type="FunFam" id="3.40.50.300:FF:000220">
    <property type="entry name" value="ATP-dependent protease ATPase subunit HslU"/>
    <property type="match status" value="1"/>
</dbReference>
<proteinExistence type="inferred from homology"/>
<dbReference type="GO" id="GO:0005524">
    <property type="term" value="F:ATP binding"/>
    <property type="evidence" value="ECO:0007669"/>
    <property type="project" value="UniProtKB-UniRule"/>
</dbReference>
<dbReference type="Pfam" id="PF00004">
    <property type="entry name" value="AAA"/>
    <property type="match status" value="1"/>
</dbReference>
<dbReference type="Pfam" id="PF07724">
    <property type="entry name" value="AAA_2"/>
    <property type="match status" value="1"/>
</dbReference>
<evidence type="ECO:0000256" key="2">
    <source>
        <dbReference type="ARBA" id="ARBA00009771"/>
    </source>
</evidence>
<dbReference type="Gene3D" id="1.10.8.60">
    <property type="match status" value="1"/>
</dbReference>
<name>A0A7M2WQX4_9BACT</name>
<keyword evidence="11" id="KW-0378">Hydrolase</keyword>
<dbReference type="SMART" id="SM01086">
    <property type="entry name" value="ClpB_D2-small"/>
    <property type="match status" value="1"/>
</dbReference>
<organism evidence="11 12">
    <name type="scientific">Humisphaera borealis</name>
    <dbReference type="NCBI Taxonomy" id="2807512"/>
    <lineage>
        <taxon>Bacteria</taxon>
        <taxon>Pseudomonadati</taxon>
        <taxon>Planctomycetota</taxon>
        <taxon>Phycisphaerae</taxon>
        <taxon>Tepidisphaerales</taxon>
        <taxon>Tepidisphaeraceae</taxon>
        <taxon>Humisphaera</taxon>
    </lineage>
</organism>
<dbReference type="Proteomes" id="UP000593765">
    <property type="component" value="Chromosome"/>
</dbReference>
<dbReference type="KEGG" id="hbs:IPV69_16615"/>
<dbReference type="InterPro" id="IPR004491">
    <property type="entry name" value="HslU"/>
</dbReference>
<protein>
    <recommendedName>
        <fullName evidence="7">ATP-dependent protease ATPase subunit HslU</fullName>
    </recommendedName>
    <alternativeName>
        <fullName evidence="7">Unfoldase HslU</fullName>
    </alternativeName>
</protein>
<dbReference type="SUPFAM" id="SSF52540">
    <property type="entry name" value="P-loop containing nucleoside triphosphate hydrolases"/>
    <property type="match status" value="1"/>
</dbReference>
<dbReference type="RefSeq" id="WP_206290813.1">
    <property type="nucleotide sequence ID" value="NZ_CP063458.1"/>
</dbReference>
<evidence type="ECO:0000256" key="8">
    <source>
        <dbReference type="SAM" id="MobiDB-lite"/>
    </source>
</evidence>
<evidence type="ECO:0000256" key="5">
    <source>
        <dbReference type="ARBA" id="ARBA00022840"/>
    </source>
</evidence>
<dbReference type="GO" id="GO:0009376">
    <property type="term" value="C:HslUV protease complex"/>
    <property type="evidence" value="ECO:0007669"/>
    <property type="project" value="UniProtKB-UniRule"/>
</dbReference>
<dbReference type="InterPro" id="IPR003593">
    <property type="entry name" value="AAA+_ATPase"/>
</dbReference>
<dbReference type="Gene3D" id="3.40.50.300">
    <property type="entry name" value="P-loop containing nucleotide triphosphate hydrolases"/>
    <property type="match status" value="2"/>
</dbReference>
<dbReference type="GO" id="GO:0008233">
    <property type="term" value="F:peptidase activity"/>
    <property type="evidence" value="ECO:0007669"/>
    <property type="project" value="UniProtKB-KW"/>
</dbReference>
<evidence type="ECO:0000313" key="12">
    <source>
        <dbReference type="Proteomes" id="UP000593765"/>
    </source>
</evidence>
<dbReference type="PANTHER" id="PTHR48102">
    <property type="entry name" value="ATP-DEPENDENT CLP PROTEASE ATP-BINDING SUBUNIT CLPX-LIKE, MITOCHONDRIAL-RELATED"/>
    <property type="match status" value="1"/>
</dbReference>
<keyword evidence="3 7" id="KW-0963">Cytoplasm</keyword>
<evidence type="ECO:0000259" key="10">
    <source>
        <dbReference type="SMART" id="SM01086"/>
    </source>
</evidence>
<dbReference type="FunFam" id="3.40.50.300:FF:000213">
    <property type="entry name" value="ATP-dependent protease ATPase subunit HslU"/>
    <property type="match status" value="1"/>
</dbReference>
<dbReference type="CDD" id="cd19498">
    <property type="entry name" value="RecA-like_HslU"/>
    <property type="match status" value="1"/>
</dbReference>
<feature type="binding site" evidence="7">
    <location>
        <position position="257"/>
    </location>
    <ligand>
        <name>ATP</name>
        <dbReference type="ChEBI" id="CHEBI:30616"/>
    </ligand>
</feature>
<dbReference type="Gene3D" id="1.10.8.10">
    <property type="entry name" value="DNA helicase RuvA subunit, C-terminal domain"/>
    <property type="match status" value="1"/>
</dbReference>
<feature type="binding site" evidence="7">
    <location>
        <begin position="60"/>
        <end position="65"/>
    </location>
    <ligand>
        <name>ATP</name>
        <dbReference type="ChEBI" id="CHEBI:30616"/>
    </ligand>
</feature>
<dbReference type="AlphaFoldDB" id="A0A7M2WQX4"/>
<comment type="function">
    <text evidence="7">ATPase subunit of a proteasome-like degradation complex; this subunit has chaperone activity. The binding of ATP and its subsequent hydrolysis by HslU are essential for unfolding of protein substrates subsequently hydrolyzed by HslV. HslU recognizes the N-terminal part of its protein substrates and unfolds these before they are guided to HslV for hydrolysis.</text>
</comment>
<feature type="domain" description="Clp ATPase C-terminal" evidence="10">
    <location>
        <begin position="336"/>
        <end position="427"/>
    </location>
</feature>
<dbReference type="PANTHER" id="PTHR48102:SF3">
    <property type="entry name" value="ATP-DEPENDENT PROTEASE ATPASE SUBUNIT HSLU"/>
    <property type="match status" value="1"/>
</dbReference>
<dbReference type="InterPro" id="IPR027417">
    <property type="entry name" value="P-loop_NTPase"/>
</dbReference>
<keyword evidence="5 7" id="KW-0067">ATP-binding</keyword>
<evidence type="ECO:0000313" key="11">
    <source>
        <dbReference type="EMBL" id="QOV87898.1"/>
    </source>
</evidence>
<evidence type="ECO:0000256" key="3">
    <source>
        <dbReference type="ARBA" id="ARBA00022490"/>
    </source>
</evidence>
<dbReference type="NCBIfam" id="TIGR00390">
    <property type="entry name" value="hslU"/>
    <property type="match status" value="1"/>
</dbReference>
<feature type="binding site" evidence="7">
    <location>
        <position position="322"/>
    </location>
    <ligand>
        <name>ATP</name>
        <dbReference type="ChEBI" id="CHEBI:30616"/>
    </ligand>
</feature>
<gene>
    <name evidence="7 11" type="primary">hslU</name>
    <name evidence="11" type="ORF">IPV69_16615</name>
</gene>
<feature type="compositionally biased region" description="Basic and acidic residues" evidence="8">
    <location>
        <begin position="133"/>
        <end position="144"/>
    </location>
</feature>
<dbReference type="NCBIfam" id="NF003544">
    <property type="entry name" value="PRK05201.1"/>
    <property type="match status" value="1"/>
</dbReference>
<keyword evidence="11" id="KW-0645">Protease</keyword>
<evidence type="ECO:0000259" key="9">
    <source>
        <dbReference type="SMART" id="SM00382"/>
    </source>
</evidence>
<accession>A0A7M2WQX4</accession>
<feature type="binding site" evidence="7">
    <location>
        <position position="394"/>
    </location>
    <ligand>
        <name>ATP</name>
        <dbReference type="ChEBI" id="CHEBI:30616"/>
    </ligand>
</feature>
<feature type="binding site" evidence="7">
    <location>
        <position position="18"/>
    </location>
    <ligand>
        <name>ATP</name>
        <dbReference type="ChEBI" id="CHEBI:30616"/>
    </ligand>
</feature>
<dbReference type="InterPro" id="IPR003959">
    <property type="entry name" value="ATPase_AAA_core"/>
</dbReference>
<dbReference type="GO" id="GO:0043335">
    <property type="term" value="P:protein unfolding"/>
    <property type="evidence" value="ECO:0007669"/>
    <property type="project" value="UniProtKB-UniRule"/>
</dbReference>
<sequence length="444" mass="50030">MIVLTPKQIVAELDKYIVGQADAKRAVAVAVRNRWRRQQLPEDVRSDVSPKNILMIGPTGVGKTEIARRLATLTGAPFVKVEATKYTEVGYHGRDVESMVRDLLDVGLAMVRTELTEQVKEPAERHVQERLLDHLLPEGDRPSYGEDDEATARRQRTRDKLRQQLEAGEFEDRMIEISIEERASVVGVLGTAGMEMDPQMQKMFERVLPSSRDNRKLTVRDARRILFAQEAEKLIDKDRVTRSAIELVEQQGIIFIDEIDKVTGTGKESGPDVSRQGVQRDLLPIVEGSTIVTRHGPVKTDYVLFIAAGAFHQSKPSDLMPELQGRFPIRVELKDLTKDDFVRILREPKNSLTKQTSALLGTEGLEVTFADDAVEAMAQLAFDVNKRSQNIGARRLYTILERVFEAISFDAPEIADKKVHITAEIVRQRLGDIVQDEDLSKFIL</sequence>
<dbReference type="InterPro" id="IPR050052">
    <property type="entry name" value="ATP-dep_Clp_protease_ClpX"/>
</dbReference>
<comment type="subunit">
    <text evidence="7">A double ring-shaped homohexamer of HslV is capped on each side by a ring-shaped HslU homohexamer. The assembly of the HslU/HslV complex is dependent on binding of ATP.</text>
</comment>
<keyword evidence="6 7" id="KW-0143">Chaperone</keyword>
<comment type="subcellular location">
    <subcellularLocation>
        <location evidence="1 7">Cytoplasm</location>
    </subcellularLocation>
</comment>
<feature type="domain" description="AAA+ ATPase" evidence="9">
    <location>
        <begin position="49"/>
        <end position="337"/>
    </location>
</feature>
<dbReference type="HAMAP" id="MF_00249">
    <property type="entry name" value="HslU"/>
    <property type="match status" value="1"/>
</dbReference>